<sequence length="441" mass="49014">MLKSNVLPGNYSQVLQKRYEAAVPTGIYHLTPLYVKEARGAIITDVDGNQFIDFAGGIGMQNVGHCHPKVVRAVQKQAESFIHPCFHVTPYENYITLAEKINEKVPGTSEKKTMFANSGAEAIENAVKIARKVTGRSKVISFERGFHGRTLMTMSLSTKENPYKAGFGPFVSDMHILPYPYYYRAEEGASPEEVDSQVIYQFEKFLEEVSPEKVAAIVMEPVQGEAGFIVPSILFVKRIREICDQYGILMIMDEVQTGFGRTGKWFATEHFQIEPDIITLSKSIAGGLPLSAIVGRAELMDIPGRGQIGGTFAGSPLSCAAGLAVFEIMEEENLVERAQQVGNRIISHLHEMQLKYEVIGDVRGIGAMIAMELVTNRITKEPAKELTLKLIDEFWKNGLISIGAGIFDNVLRFLPPLVISNEEIDRGFEIINESFEKLCRK</sequence>
<evidence type="ECO:0000256" key="5">
    <source>
        <dbReference type="ARBA" id="ARBA00012876"/>
    </source>
</evidence>
<dbReference type="GO" id="GO:0034386">
    <property type="term" value="F:4-aminobutyrate:2-oxoglutarate transaminase activity"/>
    <property type="evidence" value="ECO:0007669"/>
    <property type="project" value="UniProtKB-EC"/>
</dbReference>
<evidence type="ECO:0000256" key="11">
    <source>
        <dbReference type="ARBA" id="ARBA00030204"/>
    </source>
</evidence>
<evidence type="ECO:0000256" key="1">
    <source>
        <dbReference type="ARBA" id="ARBA00001750"/>
    </source>
</evidence>
<keyword evidence="9 16" id="KW-0663">Pyridoxal phosphate</keyword>
<dbReference type="HOGENOM" id="CLU_016922_10_0_9"/>
<comment type="pathway">
    <text evidence="3">Amino-acid degradation; 4-aminobutanoate degradation.</text>
</comment>
<dbReference type="CDD" id="cd00610">
    <property type="entry name" value="OAT_like"/>
    <property type="match status" value="1"/>
</dbReference>
<dbReference type="InterPro" id="IPR015421">
    <property type="entry name" value="PyrdxlP-dep_Trfase_major"/>
</dbReference>
<comment type="similarity">
    <text evidence="4 16">Belongs to the class-III pyridoxal-phosphate-dependent aminotransferase family.</text>
</comment>
<proteinExistence type="inferred from homology"/>
<evidence type="ECO:0000256" key="16">
    <source>
        <dbReference type="RuleBase" id="RU003560"/>
    </source>
</evidence>
<dbReference type="EC" id="2.6.1.19" evidence="6"/>
<dbReference type="InterPro" id="IPR049704">
    <property type="entry name" value="Aminotrans_3_PPA_site"/>
</dbReference>
<gene>
    <name evidence="17" type="ORF">IIQ_01344</name>
</gene>
<dbReference type="InterPro" id="IPR004632">
    <property type="entry name" value="4NH2But_aminotransferase_bac"/>
</dbReference>
<name>R8QIP2_BACCE</name>
<evidence type="ECO:0000256" key="3">
    <source>
        <dbReference type="ARBA" id="ARBA00005176"/>
    </source>
</evidence>
<dbReference type="Gene3D" id="3.40.640.10">
    <property type="entry name" value="Type I PLP-dependent aspartate aminotransferase-like (Major domain)"/>
    <property type="match status" value="1"/>
</dbReference>
<keyword evidence="8" id="KW-0808">Transferase</keyword>
<evidence type="ECO:0000256" key="4">
    <source>
        <dbReference type="ARBA" id="ARBA00008954"/>
    </source>
</evidence>
<evidence type="ECO:0000256" key="12">
    <source>
        <dbReference type="ARBA" id="ARBA00030857"/>
    </source>
</evidence>
<evidence type="ECO:0000313" key="18">
    <source>
        <dbReference type="Proteomes" id="UP000014019"/>
    </source>
</evidence>
<dbReference type="PROSITE" id="PS00600">
    <property type="entry name" value="AA_TRANSFER_CLASS_3"/>
    <property type="match status" value="1"/>
</dbReference>
<dbReference type="GO" id="GO:0047298">
    <property type="term" value="F:(S)-3-amino-2-methylpropionate transaminase activity"/>
    <property type="evidence" value="ECO:0007669"/>
    <property type="project" value="UniProtKB-EC"/>
</dbReference>
<dbReference type="GO" id="GO:0009448">
    <property type="term" value="P:gamma-aminobutyric acid metabolic process"/>
    <property type="evidence" value="ECO:0007669"/>
    <property type="project" value="InterPro"/>
</dbReference>
<dbReference type="RefSeq" id="WP_016104846.1">
    <property type="nucleotide sequence ID" value="NZ_KB976798.1"/>
</dbReference>
<dbReference type="PATRIC" id="fig|1053231.3.peg.2564"/>
<keyword evidence="7" id="KW-0032">Aminotransferase</keyword>
<dbReference type="InterPro" id="IPR005814">
    <property type="entry name" value="Aminotrans_3"/>
</dbReference>
<dbReference type="Gene3D" id="3.90.1150.10">
    <property type="entry name" value="Aspartate Aminotransferase, domain 1"/>
    <property type="match status" value="1"/>
</dbReference>
<evidence type="ECO:0000256" key="7">
    <source>
        <dbReference type="ARBA" id="ARBA00022576"/>
    </source>
</evidence>
<evidence type="ECO:0000256" key="15">
    <source>
        <dbReference type="ARBA" id="ARBA00050054"/>
    </source>
</evidence>
<dbReference type="EC" id="2.6.1.22" evidence="5"/>
<evidence type="ECO:0000256" key="8">
    <source>
        <dbReference type="ARBA" id="ARBA00022679"/>
    </source>
</evidence>
<dbReference type="SUPFAM" id="SSF53383">
    <property type="entry name" value="PLP-dependent transferases"/>
    <property type="match status" value="1"/>
</dbReference>
<dbReference type="FunFam" id="3.40.640.10:FF:000013">
    <property type="entry name" value="4-aminobutyrate aminotransferase"/>
    <property type="match status" value="1"/>
</dbReference>
<dbReference type="PANTHER" id="PTHR11986:SF58">
    <property type="entry name" value="LEUCINE_METHIONINE RACEMASE"/>
    <property type="match status" value="1"/>
</dbReference>
<dbReference type="Proteomes" id="UP000014019">
    <property type="component" value="Unassembled WGS sequence"/>
</dbReference>
<dbReference type="InterPro" id="IPR015422">
    <property type="entry name" value="PyrdxlP-dep_Trfase_small"/>
</dbReference>
<dbReference type="AlphaFoldDB" id="R8QIP2"/>
<evidence type="ECO:0000256" key="2">
    <source>
        <dbReference type="ARBA" id="ARBA00001933"/>
    </source>
</evidence>
<evidence type="ECO:0000256" key="6">
    <source>
        <dbReference type="ARBA" id="ARBA00012912"/>
    </source>
</evidence>
<dbReference type="Pfam" id="PF00202">
    <property type="entry name" value="Aminotran_3"/>
    <property type="match status" value="1"/>
</dbReference>
<dbReference type="InterPro" id="IPR050103">
    <property type="entry name" value="Class-III_PLP-dep_AT"/>
</dbReference>
<reference evidence="17 18" key="1">
    <citation type="submission" date="2012-12" db="EMBL/GenBank/DDBJ databases">
        <title>The Genome Sequence of Bacillus cereus VD118.</title>
        <authorList>
            <consortium name="The Broad Institute Genome Sequencing Platform"/>
            <consortium name="The Broad Institute Genome Sequencing Center for Infectious Disease"/>
            <person name="Feldgarden M."/>
            <person name="Van der Auwera G.A."/>
            <person name="Mahillon J."/>
            <person name="Duprez V."/>
            <person name="Timmery S."/>
            <person name="Mattelet C."/>
            <person name="Dierick K."/>
            <person name="Sun M."/>
            <person name="Yu Z."/>
            <person name="Zhu L."/>
            <person name="Hu X."/>
            <person name="Shank E.B."/>
            <person name="Swiecicka I."/>
            <person name="Hansen B.M."/>
            <person name="Andrup L."/>
            <person name="Walker B."/>
            <person name="Young S.K."/>
            <person name="Zeng Q."/>
            <person name="Gargeya S."/>
            <person name="Fitzgerald M."/>
            <person name="Haas B."/>
            <person name="Abouelleil A."/>
            <person name="Alvarado L."/>
            <person name="Arachchi H.M."/>
            <person name="Berlin A.M."/>
            <person name="Chapman S.B."/>
            <person name="Dewar J."/>
            <person name="Goldberg J."/>
            <person name="Griggs A."/>
            <person name="Gujja S."/>
            <person name="Hansen M."/>
            <person name="Howarth C."/>
            <person name="Imamovic A."/>
            <person name="Larimer J."/>
            <person name="McCowan C."/>
            <person name="Murphy C."/>
            <person name="Neiman D."/>
            <person name="Pearson M."/>
            <person name="Priest M."/>
            <person name="Roberts A."/>
            <person name="Saif S."/>
            <person name="Shea T."/>
            <person name="Sisk P."/>
            <person name="Sykes S."/>
            <person name="Wortman J."/>
            <person name="Nusbaum C."/>
            <person name="Birren B."/>
        </authorList>
    </citation>
    <scope>NUCLEOTIDE SEQUENCE [LARGE SCALE GENOMIC DNA]</scope>
    <source>
        <strain evidence="17 18">VD118</strain>
    </source>
</reference>
<comment type="cofactor">
    <cofactor evidence="2">
        <name>pyridoxal 5'-phosphate</name>
        <dbReference type="ChEBI" id="CHEBI:597326"/>
    </cofactor>
</comment>
<evidence type="ECO:0000256" key="13">
    <source>
        <dbReference type="ARBA" id="ARBA00031787"/>
    </source>
</evidence>
<comment type="catalytic activity">
    <reaction evidence="1">
        <text>(S)-3-amino-2-methylpropanoate + 2-oxoglutarate = 2-methyl-3-oxopropanoate + L-glutamate</text>
        <dbReference type="Rhea" id="RHEA:13993"/>
        <dbReference type="ChEBI" id="CHEBI:16810"/>
        <dbReference type="ChEBI" id="CHEBI:29985"/>
        <dbReference type="ChEBI" id="CHEBI:57700"/>
        <dbReference type="ChEBI" id="CHEBI:58655"/>
        <dbReference type="EC" id="2.6.1.22"/>
    </reaction>
</comment>
<evidence type="ECO:0000256" key="10">
    <source>
        <dbReference type="ARBA" id="ARBA00029760"/>
    </source>
</evidence>
<dbReference type="NCBIfam" id="TIGR00700">
    <property type="entry name" value="GABAtrnsam"/>
    <property type="match status" value="1"/>
</dbReference>
<dbReference type="EMBL" id="AHEZ01000044">
    <property type="protein sequence ID" value="EOP70672.1"/>
    <property type="molecule type" value="Genomic_DNA"/>
</dbReference>
<accession>R8QIP2</accession>
<dbReference type="GO" id="GO:0030170">
    <property type="term" value="F:pyridoxal phosphate binding"/>
    <property type="evidence" value="ECO:0007669"/>
    <property type="project" value="InterPro"/>
</dbReference>
<dbReference type="GO" id="GO:0042802">
    <property type="term" value="F:identical protein binding"/>
    <property type="evidence" value="ECO:0007669"/>
    <property type="project" value="TreeGrafter"/>
</dbReference>
<organism evidence="17 18">
    <name type="scientific">Bacillus cereus VD118</name>
    <dbReference type="NCBI Taxonomy" id="1053231"/>
    <lineage>
        <taxon>Bacteria</taxon>
        <taxon>Bacillati</taxon>
        <taxon>Bacillota</taxon>
        <taxon>Bacilli</taxon>
        <taxon>Bacillales</taxon>
        <taxon>Bacillaceae</taxon>
        <taxon>Bacillus</taxon>
        <taxon>Bacillus cereus group</taxon>
    </lineage>
</organism>
<evidence type="ECO:0000313" key="17">
    <source>
        <dbReference type="EMBL" id="EOP70672.1"/>
    </source>
</evidence>
<comment type="catalytic activity">
    <reaction evidence="14">
        <text>4-aminobutanoate + 2-oxoglutarate = succinate semialdehyde + L-glutamate</text>
        <dbReference type="Rhea" id="RHEA:23352"/>
        <dbReference type="ChEBI" id="CHEBI:16810"/>
        <dbReference type="ChEBI" id="CHEBI:29985"/>
        <dbReference type="ChEBI" id="CHEBI:57706"/>
        <dbReference type="ChEBI" id="CHEBI:59888"/>
        <dbReference type="EC" id="2.6.1.19"/>
    </reaction>
</comment>
<protein>
    <recommendedName>
        <fullName evidence="12">(S)-3-amino-2-methylpropionate transaminase</fullName>
        <ecNumber evidence="6">2.6.1.19</ecNumber>
        <ecNumber evidence="5">2.6.1.22</ecNumber>
    </recommendedName>
    <alternativeName>
        <fullName evidence="13">GABA aminotransferase</fullName>
    </alternativeName>
    <alternativeName>
        <fullName evidence="11">Gamma-amino-N-butyrate transaminase</fullName>
    </alternativeName>
    <alternativeName>
        <fullName evidence="15">Glutamate:succinic semialdehyde transaminase</fullName>
    </alternativeName>
    <alternativeName>
        <fullName evidence="10">L-AIBAT</fullName>
    </alternativeName>
</protein>
<evidence type="ECO:0000256" key="9">
    <source>
        <dbReference type="ARBA" id="ARBA00022898"/>
    </source>
</evidence>
<comment type="caution">
    <text evidence="17">The sequence shown here is derived from an EMBL/GenBank/DDBJ whole genome shotgun (WGS) entry which is preliminary data.</text>
</comment>
<dbReference type="InterPro" id="IPR015424">
    <property type="entry name" value="PyrdxlP-dep_Trfase"/>
</dbReference>
<dbReference type="PANTHER" id="PTHR11986">
    <property type="entry name" value="AMINOTRANSFERASE CLASS III"/>
    <property type="match status" value="1"/>
</dbReference>
<dbReference type="PIRSF" id="PIRSF000521">
    <property type="entry name" value="Transaminase_4ab_Lys_Orn"/>
    <property type="match status" value="1"/>
</dbReference>
<evidence type="ECO:0000256" key="14">
    <source>
        <dbReference type="ARBA" id="ARBA00048021"/>
    </source>
</evidence>